<evidence type="ECO:0000256" key="1">
    <source>
        <dbReference type="SAM" id="Phobius"/>
    </source>
</evidence>
<keyword evidence="1" id="KW-0812">Transmembrane</keyword>
<reference evidence="2 3" key="1">
    <citation type="submission" date="2020-08" db="EMBL/GenBank/DDBJ databases">
        <title>Sequencing the genomes of 1000 actinobacteria strains.</title>
        <authorList>
            <person name="Klenk H.-P."/>
        </authorList>
    </citation>
    <scope>NUCLEOTIDE SEQUENCE [LARGE SCALE GENOMIC DNA]</scope>
    <source>
        <strain evidence="2 3">DSM 45582</strain>
    </source>
</reference>
<sequence length="68" mass="7543">MPYVWSLVLLVAGVLLLLVLLIRFFTLLRRVKAVQREVTNDVSNRSGLLKARIAGLQVALAERRNGAA</sequence>
<keyword evidence="3" id="KW-1185">Reference proteome</keyword>
<gene>
    <name evidence="2" type="ORF">BJ969_001718</name>
</gene>
<keyword evidence="1" id="KW-1133">Transmembrane helix</keyword>
<accession>A0A840N9J7</accession>
<keyword evidence="1" id="KW-0472">Membrane</keyword>
<feature type="transmembrane region" description="Helical" evidence="1">
    <location>
        <begin position="6"/>
        <end position="26"/>
    </location>
</feature>
<proteinExistence type="predicted"/>
<dbReference type="EMBL" id="JACHIV010000001">
    <property type="protein sequence ID" value="MBB5068630.1"/>
    <property type="molecule type" value="Genomic_DNA"/>
</dbReference>
<dbReference type="AlphaFoldDB" id="A0A840N9J7"/>
<evidence type="ECO:0000313" key="3">
    <source>
        <dbReference type="Proteomes" id="UP000580474"/>
    </source>
</evidence>
<protein>
    <submittedName>
        <fullName evidence="2">Putative membrane protein</fullName>
    </submittedName>
</protein>
<dbReference type="Proteomes" id="UP000580474">
    <property type="component" value="Unassembled WGS sequence"/>
</dbReference>
<dbReference type="NCBIfam" id="NF037944">
    <property type="entry name" value="holin_2"/>
    <property type="match status" value="1"/>
</dbReference>
<organism evidence="2 3">
    <name type="scientific">Saccharopolyspora gloriosae</name>
    <dbReference type="NCBI Taxonomy" id="455344"/>
    <lineage>
        <taxon>Bacteria</taxon>
        <taxon>Bacillati</taxon>
        <taxon>Actinomycetota</taxon>
        <taxon>Actinomycetes</taxon>
        <taxon>Pseudonocardiales</taxon>
        <taxon>Pseudonocardiaceae</taxon>
        <taxon>Saccharopolyspora</taxon>
    </lineage>
</organism>
<name>A0A840N9J7_9PSEU</name>
<evidence type="ECO:0000313" key="2">
    <source>
        <dbReference type="EMBL" id="MBB5068630.1"/>
    </source>
</evidence>
<dbReference type="RefSeq" id="WP_184478291.1">
    <property type="nucleotide sequence ID" value="NZ_JACHIV010000001.1"/>
</dbReference>
<comment type="caution">
    <text evidence="2">The sequence shown here is derived from an EMBL/GenBank/DDBJ whole genome shotgun (WGS) entry which is preliminary data.</text>
</comment>